<organism evidence="2 3">
    <name type="scientific">Conchiformibius steedae</name>
    <dbReference type="NCBI Taxonomy" id="153493"/>
    <lineage>
        <taxon>Bacteria</taxon>
        <taxon>Pseudomonadati</taxon>
        <taxon>Pseudomonadota</taxon>
        <taxon>Betaproteobacteria</taxon>
        <taxon>Neisseriales</taxon>
        <taxon>Neisseriaceae</taxon>
        <taxon>Conchiformibius</taxon>
    </lineage>
</organism>
<evidence type="ECO:0000313" key="3">
    <source>
        <dbReference type="Proteomes" id="UP000269923"/>
    </source>
</evidence>
<dbReference type="RefSeq" id="WP_124794230.1">
    <property type="nucleotide sequence ID" value="NZ_RQYC01000003.1"/>
</dbReference>
<keyword evidence="1" id="KW-0472">Membrane</keyword>
<dbReference type="STRING" id="1121352.GCA_000620925_00823"/>
<reference evidence="2 3" key="1">
    <citation type="submission" date="2018-11" db="EMBL/GenBank/DDBJ databases">
        <title>Genomes From Bacteria Associated with the Canine Oral Cavity: a Test Case for Automated Genome-Based Taxonomic Assignment.</title>
        <authorList>
            <person name="Coil D.A."/>
            <person name="Jospin G."/>
            <person name="Darling A.E."/>
            <person name="Wallis C."/>
            <person name="Davis I.J."/>
            <person name="Harris S."/>
            <person name="Eisen J.A."/>
            <person name="Holcombe L.J."/>
            <person name="O'Flynn C."/>
        </authorList>
    </citation>
    <scope>NUCLEOTIDE SEQUENCE [LARGE SCALE GENOMIC DNA]</scope>
    <source>
        <strain evidence="2 3">COT-280</strain>
    </source>
</reference>
<evidence type="ECO:0000256" key="1">
    <source>
        <dbReference type="SAM" id="Phobius"/>
    </source>
</evidence>
<comment type="caution">
    <text evidence="2">The sequence shown here is derived from an EMBL/GenBank/DDBJ whole genome shotgun (WGS) entry which is preliminary data.</text>
</comment>
<keyword evidence="1" id="KW-0812">Transmembrane</keyword>
<keyword evidence="3" id="KW-1185">Reference proteome</keyword>
<accession>A0A3P2A7Y9</accession>
<protein>
    <submittedName>
        <fullName evidence="2">Uncharacterized protein</fullName>
    </submittedName>
</protein>
<keyword evidence="1" id="KW-1133">Transmembrane helix</keyword>
<evidence type="ECO:0000313" key="2">
    <source>
        <dbReference type="EMBL" id="RRD90996.1"/>
    </source>
</evidence>
<feature type="transmembrane region" description="Helical" evidence="1">
    <location>
        <begin position="20"/>
        <end position="40"/>
    </location>
</feature>
<proteinExistence type="predicted"/>
<gene>
    <name evidence="2" type="ORF">EII21_03330</name>
</gene>
<dbReference type="InterPro" id="IPR046492">
    <property type="entry name" value="DUF6585"/>
</dbReference>
<feature type="transmembrane region" description="Helical" evidence="1">
    <location>
        <begin position="52"/>
        <end position="71"/>
    </location>
</feature>
<dbReference type="EMBL" id="RQYC01000003">
    <property type="protein sequence ID" value="RRD90996.1"/>
    <property type="molecule type" value="Genomic_DNA"/>
</dbReference>
<sequence length="255" mass="29532">MTHPEAPLGEFRFSTGKSHLRLSGWTLLILAPIALFLLAARGNIDNLTGNQIAIGIFLLVMIAAMLLNFLFTRIDVYSNALVQKRFFSKHAFYFSPYMRLYVARWRYGLLNLTIGKHTAITLDDGYHYHLPPAFRQNEKIINVIESYLFSHSMHMLNQTYDTDETLNFGAIQLNRRHIVANDTVIARDDIAKISVNQGKLKIYTKNKKGNARIRSSATVHLDKIANFRLLCRFIGLNEFAEPKYFYRIKRILWFI</sequence>
<dbReference type="OrthoDB" id="8613298at2"/>
<dbReference type="Proteomes" id="UP000269923">
    <property type="component" value="Unassembled WGS sequence"/>
</dbReference>
<dbReference type="Pfam" id="PF20226">
    <property type="entry name" value="DUF6585"/>
    <property type="match status" value="1"/>
</dbReference>
<name>A0A3P2A7Y9_9NEIS</name>
<dbReference type="AlphaFoldDB" id="A0A3P2A7Y9"/>